<sequence length="80" mass="8819">MSLKVIMSSLSMVFLARLNRLSALSAEARVLSSDGRLLAETDLLSGVANAANETNHRPIQRKRRFQGLKANNLIRVNELA</sequence>
<organism evidence="2 3">
    <name type="scientific">Protopolystoma xenopodis</name>
    <dbReference type="NCBI Taxonomy" id="117903"/>
    <lineage>
        <taxon>Eukaryota</taxon>
        <taxon>Metazoa</taxon>
        <taxon>Spiralia</taxon>
        <taxon>Lophotrochozoa</taxon>
        <taxon>Platyhelminthes</taxon>
        <taxon>Monogenea</taxon>
        <taxon>Polyopisthocotylea</taxon>
        <taxon>Polystomatidea</taxon>
        <taxon>Polystomatidae</taxon>
        <taxon>Protopolystoma</taxon>
    </lineage>
</organism>
<proteinExistence type="predicted"/>
<dbReference type="AlphaFoldDB" id="A0A3S5CVS8"/>
<dbReference type="Proteomes" id="UP000784294">
    <property type="component" value="Unassembled WGS sequence"/>
</dbReference>
<dbReference type="EMBL" id="CAAALY010285142">
    <property type="protein sequence ID" value="VEL43782.1"/>
    <property type="molecule type" value="Genomic_DNA"/>
</dbReference>
<accession>A0A3S5CVS8</accession>
<keyword evidence="1" id="KW-0732">Signal</keyword>
<evidence type="ECO:0000256" key="1">
    <source>
        <dbReference type="SAM" id="SignalP"/>
    </source>
</evidence>
<name>A0A3S5CVS8_9PLAT</name>
<keyword evidence="3" id="KW-1185">Reference proteome</keyword>
<reference evidence="2" key="1">
    <citation type="submission" date="2018-11" db="EMBL/GenBank/DDBJ databases">
        <authorList>
            <consortium name="Pathogen Informatics"/>
        </authorList>
    </citation>
    <scope>NUCLEOTIDE SEQUENCE</scope>
</reference>
<feature type="chain" id="PRO_5018685075" description="Secreted protein" evidence="1">
    <location>
        <begin position="24"/>
        <end position="80"/>
    </location>
</feature>
<evidence type="ECO:0008006" key="4">
    <source>
        <dbReference type="Google" id="ProtNLM"/>
    </source>
</evidence>
<protein>
    <recommendedName>
        <fullName evidence="4">Secreted protein</fullName>
    </recommendedName>
</protein>
<gene>
    <name evidence="2" type="ORF">PXEA_LOCUS37222</name>
</gene>
<feature type="signal peptide" evidence="1">
    <location>
        <begin position="1"/>
        <end position="23"/>
    </location>
</feature>
<comment type="caution">
    <text evidence="2">The sequence shown here is derived from an EMBL/GenBank/DDBJ whole genome shotgun (WGS) entry which is preliminary data.</text>
</comment>
<evidence type="ECO:0000313" key="2">
    <source>
        <dbReference type="EMBL" id="VEL43782.1"/>
    </source>
</evidence>
<evidence type="ECO:0000313" key="3">
    <source>
        <dbReference type="Proteomes" id="UP000784294"/>
    </source>
</evidence>